<name>A0A4Q9MKK7_9APHY</name>
<organism evidence="3">
    <name type="scientific">Dichomitus squalens</name>
    <dbReference type="NCBI Taxonomy" id="114155"/>
    <lineage>
        <taxon>Eukaryota</taxon>
        <taxon>Fungi</taxon>
        <taxon>Dikarya</taxon>
        <taxon>Basidiomycota</taxon>
        <taxon>Agaricomycotina</taxon>
        <taxon>Agaricomycetes</taxon>
        <taxon>Polyporales</taxon>
        <taxon>Polyporaceae</taxon>
        <taxon>Dichomitus</taxon>
    </lineage>
</organism>
<evidence type="ECO:0000313" key="3">
    <source>
        <dbReference type="EMBL" id="TBU28049.1"/>
    </source>
</evidence>
<dbReference type="GO" id="GO:0006886">
    <property type="term" value="P:intracellular protein transport"/>
    <property type="evidence" value="ECO:0007669"/>
    <property type="project" value="InterPro"/>
</dbReference>
<feature type="compositionally biased region" description="Polar residues" evidence="1">
    <location>
        <begin position="129"/>
        <end position="143"/>
    </location>
</feature>
<dbReference type="EMBL" id="ML143425">
    <property type="protein sequence ID" value="TBU28049.1"/>
    <property type="molecule type" value="Genomic_DNA"/>
</dbReference>
<dbReference type="Proteomes" id="UP000292957">
    <property type="component" value="Unassembled WGS sequence"/>
</dbReference>
<dbReference type="GO" id="GO:0016197">
    <property type="term" value="P:endosomal transport"/>
    <property type="evidence" value="ECO:0007669"/>
    <property type="project" value="TreeGrafter"/>
</dbReference>
<evidence type="ECO:0000256" key="1">
    <source>
        <dbReference type="SAM" id="MobiDB-lite"/>
    </source>
</evidence>
<dbReference type="GO" id="GO:0042144">
    <property type="term" value="P:vacuole fusion, non-autophagic"/>
    <property type="evidence" value="ECO:0007669"/>
    <property type="project" value="TreeGrafter"/>
</dbReference>
<evidence type="ECO:0000259" key="2">
    <source>
        <dbReference type="Pfam" id="PF04841"/>
    </source>
</evidence>
<dbReference type="PANTHER" id="PTHR12811">
    <property type="entry name" value="VACUOLAR PROTEIN SORTING VPS16"/>
    <property type="match status" value="1"/>
</dbReference>
<feature type="domain" description="Vps16 N-terminal" evidence="2">
    <location>
        <begin position="17"/>
        <end position="184"/>
    </location>
</feature>
<proteinExistence type="predicted"/>
<dbReference type="InterPro" id="IPR016534">
    <property type="entry name" value="VPS16"/>
</dbReference>
<feature type="region of interest" description="Disordered" evidence="1">
    <location>
        <begin position="129"/>
        <end position="152"/>
    </location>
</feature>
<accession>A0A4Q9MKK7</accession>
<sequence>MYDLQGEYSLGSEAGERRIIDAQIPEHALSLALLTFSALLWVVLTDFGRSLAGFDTSAMADPSGYVHQSEWCGNDAVLVGLFGYTSSNHPPYILLLWVDHAVTLDGTRIIGPDTCDFVQKCPVPSSVSVFRPGSTSPSENFSRPSPKADESIRSIPPELAAAVDECIDAAARESEPFWQRRLLNHRACVKILRSKPQTTGTGKNADLESGDEALSRVIVERVRPDSEAYVRQGRAAAQKFFSEDKDS</sequence>
<dbReference type="InterPro" id="IPR006926">
    <property type="entry name" value="Vps16_N"/>
</dbReference>
<dbReference type="GO" id="GO:0003779">
    <property type="term" value="F:actin binding"/>
    <property type="evidence" value="ECO:0007669"/>
    <property type="project" value="TreeGrafter"/>
</dbReference>
<dbReference type="PANTHER" id="PTHR12811:SF0">
    <property type="entry name" value="VACUOLAR PROTEIN SORTING-ASSOCIATED PROTEIN 16 HOMOLOG"/>
    <property type="match status" value="1"/>
</dbReference>
<protein>
    <submittedName>
        <fullName evidence="3">Vps16, N-terminal region-domain-containing protein</fullName>
    </submittedName>
</protein>
<dbReference type="GO" id="GO:0030897">
    <property type="term" value="C:HOPS complex"/>
    <property type="evidence" value="ECO:0007669"/>
    <property type="project" value="TreeGrafter"/>
</dbReference>
<dbReference type="OrthoDB" id="1792at2759"/>
<dbReference type="Pfam" id="PF04841">
    <property type="entry name" value="Vps16_N"/>
    <property type="match status" value="1"/>
</dbReference>
<gene>
    <name evidence="3" type="ORF">BD311DRAFT_778505</name>
</gene>
<dbReference type="AlphaFoldDB" id="A0A4Q9MKK7"/>
<reference evidence="3" key="1">
    <citation type="submission" date="2019-01" db="EMBL/GenBank/DDBJ databases">
        <title>Draft genome sequences of three monokaryotic isolates of the white-rot basidiomycete fungus Dichomitus squalens.</title>
        <authorList>
            <consortium name="DOE Joint Genome Institute"/>
            <person name="Lopez S.C."/>
            <person name="Andreopoulos B."/>
            <person name="Pangilinan J."/>
            <person name="Lipzen A."/>
            <person name="Riley R."/>
            <person name="Ahrendt S."/>
            <person name="Ng V."/>
            <person name="Barry K."/>
            <person name="Daum C."/>
            <person name="Grigoriev I.V."/>
            <person name="Hilden K.S."/>
            <person name="Makela M.R."/>
            <person name="de Vries R.P."/>
        </authorList>
    </citation>
    <scope>NUCLEOTIDE SEQUENCE [LARGE SCALE GENOMIC DNA]</scope>
    <source>
        <strain evidence="3">OM18370.1</strain>
    </source>
</reference>
<dbReference type="GO" id="GO:0005768">
    <property type="term" value="C:endosome"/>
    <property type="evidence" value="ECO:0007669"/>
    <property type="project" value="TreeGrafter"/>
</dbReference>